<dbReference type="EMBL" id="OV696687">
    <property type="protein sequence ID" value="CAH1254026.1"/>
    <property type="molecule type" value="Genomic_DNA"/>
</dbReference>
<evidence type="ECO:0000313" key="2">
    <source>
        <dbReference type="Proteomes" id="UP000838412"/>
    </source>
</evidence>
<organism evidence="1 2">
    <name type="scientific">Branchiostoma lanceolatum</name>
    <name type="common">Common lancelet</name>
    <name type="synonym">Amphioxus lanceolatum</name>
    <dbReference type="NCBI Taxonomy" id="7740"/>
    <lineage>
        <taxon>Eukaryota</taxon>
        <taxon>Metazoa</taxon>
        <taxon>Chordata</taxon>
        <taxon>Cephalochordata</taxon>
        <taxon>Leptocardii</taxon>
        <taxon>Amphioxiformes</taxon>
        <taxon>Branchiostomatidae</taxon>
        <taxon>Branchiostoma</taxon>
    </lineage>
</organism>
<gene>
    <name evidence="1" type="primary">Hypp1296</name>
    <name evidence="1" type="ORF">BLAG_LOCUS13585</name>
</gene>
<keyword evidence="2" id="KW-1185">Reference proteome</keyword>
<proteinExistence type="predicted"/>
<protein>
    <submittedName>
        <fullName evidence="1">Hypp1296 protein</fullName>
    </submittedName>
</protein>
<reference evidence="1" key="1">
    <citation type="submission" date="2022-01" db="EMBL/GenBank/DDBJ databases">
        <authorList>
            <person name="Braso-Vives M."/>
        </authorList>
    </citation>
    <scope>NUCLEOTIDE SEQUENCE</scope>
</reference>
<accession>A0A8J9ZHF2</accession>
<dbReference type="AlphaFoldDB" id="A0A8J9ZHF2"/>
<name>A0A8J9ZHF2_BRALA</name>
<dbReference type="Proteomes" id="UP000838412">
    <property type="component" value="Chromosome 2"/>
</dbReference>
<evidence type="ECO:0000313" key="1">
    <source>
        <dbReference type="EMBL" id="CAH1254026.1"/>
    </source>
</evidence>
<sequence length="69" mass="7714">MLSNRSTVPYLPPSPLGYPYLLICALAQPQADISIIAHVGHYEVHQNNTHICLVRTVTHLLVSDEESIY</sequence>